<dbReference type="EMBL" id="PVWG01000001">
    <property type="protein sequence ID" value="PSB22272.1"/>
    <property type="molecule type" value="Genomic_DNA"/>
</dbReference>
<name>A0A2T1DP86_9CYAN</name>
<reference evidence="1 2" key="1">
    <citation type="submission" date="2018-02" db="EMBL/GenBank/DDBJ databases">
        <authorList>
            <person name="Cohen D.B."/>
            <person name="Kent A.D."/>
        </authorList>
    </citation>
    <scope>NUCLEOTIDE SEQUENCE [LARGE SCALE GENOMIC DNA]</scope>
    <source>
        <strain evidence="1 2">ULC007</strain>
    </source>
</reference>
<evidence type="ECO:0000313" key="2">
    <source>
        <dbReference type="Proteomes" id="UP000238634"/>
    </source>
</evidence>
<keyword evidence="2" id="KW-1185">Reference proteome</keyword>
<dbReference type="Proteomes" id="UP000238634">
    <property type="component" value="Unassembled WGS sequence"/>
</dbReference>
<dbReference type="AlphaFoldDB" id="A0A2T1DP86"/>
<comment type="caution">
    <text evidence="1">The sequence shown here is derived from an EMBL/GenBank/DDBJ whole genome shotgun (WGS) entry which is preliminary data.</text>
</comment>
<gene>
    <name evidence="1" type="ORF">C7B65_01515</name>
</gene>
<dbReference type="STRING" id="1920490.GCA_001895925_00852"/>
<dbReference type="OrthoDB" id="422386at2"/>
<accession>A0A2T1DP86</accession>
<protein>
    <submittedName>
        <fullName evidence="1">Uncharacterized protein</fullName>
    </submittedName>
</protein>
<organism evidence="1 2">
    <name type="scientific">Phormidesmis priestleyi ULC007</name>
    <dbReference type="NCBI Taxonomy" id="1920490"/>
    <lineage>
        <taxon>Bacteria</taxon>
        <taxon>Bacillati</taxon>
        <taxon>Cyanobacteriota</taxon>
        <taxon>Cyanophyceae</taxon>
        <taxon>Leptolyngbyales</taxon>
        <taxon>Leptolyngbyaceae</taxon>
        <taxon>Phormidesmis</taxon>
    </lineage>
</organism>
<reference evidence="1 2" key="2">
    <citation type="submission" date="2018-03" db="EMBL/GenBank/DDBJ databases">
        <title>The ancient ancestry and fast evolution of plastids.</title>
        <authorList>
            <person name="Moore K.R."/>
            <person name="Magnabosco C."/>
            <person name="Momper L."/>
            <person name="Gold D.A."/>
            <person name="Bosak T."/>
            <person name="Fournier G.P."/>
        </authorList>
    </citation>
    <scope>NUCLEOTIDE SEQUENCE [LARGE SCALE GENOMIC DNA]</scope>
    <source>
        <strain evidence="1 2">ULC007</strain>
    </source>
</reference>
<proteinExistence type="predicted"/>
<sequence length="188" mass="20922">MTLRWNPNESIDTAEIEVAETPTSKISYPWNPSDPSAESFLSELEREFSLDDWDDGEIAQRSQSFFSHLDARWSATDLKTTLAQKFVSVPQALLAAIARQAQKVVETSNSLADQLIECVQDVLPTWAEDDLQVLARPLAYAMRSDGADVVDATVNSVRAIAWSDLSETEQARMSLAIARYAIDQLGER</sequence>
<evidence type="ECO:0000313" key="1">
    <source>
        <dbReference type="EMBL" id="PSB22272.1"/>
    </source>
</evidence>